<dbReference type="EMBL" id="CP035913">
    <property type="protein sequence ID" value="QBE65925.1"/>
    <property type="molecule type" value="Genomic_DNA"/>
</dbReference>
<dbReference type="KEGG" id="plue:EWM63_25500"/>
<keyword evidence="2" id="KW-1185">Reference proteome</keyword>
<name>A0A4P6L3R8_9BURK</name>
<organism evidence="1 2">
    <name type="scientific">Pseudoduganella lutea</name>
    <dbReference type="NCBI Taxonomy" id="321985"/>
    <lineage>
        <taxon>Bacteria</taxon>
        <taxon>Pseudomonadati</taxon>
        <taxon>Pseudomonadota</taxon>
        <taxon>Betaproteobacteria</taxon>
        <taxon>Burkholderiales</taxon>
        <taxon>Oxalobacteraceae</taxon>
        <taxon>Telluria group</taxon>
        <taxon>Pseudoduganella</taxon>
    </lineage>
</organism>
<protein>
    <submittedName>
        <fullName evidence="1">Uncharacterized protein</fullName>
    </submittedName>
</protein>
<gene>
    <name evidence="1" type="ORF">EWM63_25500</name>
</gene>
<accession>A0A4P6L3R8</accession>
<dbReference type="Proteomes" id="UP000290637">
    <property type="component" value="Chromosome"/>
</dbReference>
<sequence length="171" mass="18093">MAYDRFAANGQLRRAFTQDHLHRVRIDAAAAEQAVRHGYFGATIPVQVRESDVFCEETAGHIEARAIAAIADRPFLLPCSGSGPLVEMRREIDLFDPTGMRFGRGGAGFPDQHEDVFSVTVADAPGAGKLAVDRYCVAGQVAGVHGMRLADACISSGIGARIAARGVAAQG</sequence>
<dbReference type="AlphaFoldDB" id="A0A4P6L3R8"/>
<reference evidence="1 2" key="1">
    <citation type="submission" date="2019-02" db="EMBL/GenBank/DDBJ databases">
        <title>Draft Genome Sequences of Six Type Strains of the Genus Massilia.</title>
        <authorList>
            <person name="Miess H."/>
            <person name="Frediansyhah A."/>
            <person name="Gross H."/>
        </authorList>
    </citation>
    <scope>NUCLEOTIDE SEQUENCE [LARGE SCALE GENOMIC DNA]</scope>
    <source>
        <strain evidence="1 2">DSM 17473</strain>
    </source>
</reference>
<evidence type="ECO:0000313" key="2">
    <source>
        <dbReference type="Proteomes" id="UP000290637"/>
    </source>
</evidence>
<evidence type="ECO:0000313" key="1">
    <source>
        <dbReference type="EMBL" id="QBE65925.1"/>
    </source>
</evidence>
<proteinExistence type="predicted"/>